<keyword evidence="4" id="KW-1185">Reference proteome</keyword>
<feature type="compositionally biased region" description="Basic and acidic residues" evidence="1">
    <location>
        <begin position="274"/>
        <end position="290"/>
    </location>
</feature>
<dbReference type="Pfam" id="PF24838">
    <property type="entry name" value="8xMP"/>
    <property type="match status" value="1"/>
</dbReference>
<feature type="transmembrane region" description="Helical" evidence="2">
    <location>
        <begin position="172"/>
        <end position="194"/>
    </location>
</feature>
<protein>
    <submittedName>
        <fullName evidence="3">Uncharacterized protein</fullName>
    </submittedName>
</protein>
<organism evidence="3 4">
    <name type="scientific">Neobacillus vireti LMG 21834</name>
    <dbReference type="NCBI Taxonomy" id="1131730"/>
    <lineage>
        <taxon>Bacteria</taxon>
        <taxon>Bacillati</taxon>
        <taxon>Bacillota</taxon>
        <taxon>Bacilli</taxon>
        <taxon>Bacillales</taxon>
        <taxon>Bacillaceae</taxon>
        <taxon>Neobacillus</taxon>
    </lineage>
</organism>
<dbReference type="AlphaFoldDB" id="A0AB94IJU8"/>
<feature type="transmembrane region" description="Helical" evidence="2">
    <location>
        <begin position="70"/>
        <end position="87"/>
    </location>
</feature>
<dbReference type="RefSeq" id="WP_024029876.1">
    <property type="nucleotide sequence ID" value="NZ_ALAN01000101.1"/>
</dbReference>
<dbReference type="InterPro" id="IPR056918">
    <property type="entry name" value="8xMP"/>
</dbReference>
<dbReference type="Proteomes" id="UP000018877">
    <property type="component" value="Unassembled WGS sequence"/>
</dbReference>
<feature type="compositionally biased region" description="Polar residues" evidence="1">
    <location>
        <begin position="17"/>
        <end position="32"/>
    </location>
</feature>
<proteinExistence type="predicted"/>
<keyword evidence="2" id="KW-0812">Transmembrane</keyword>
<sequence length="290" mass="33963">MKEINLKQYQKSFKLNENDSTNKINGTKVKNSSSKEDRTGKSNSNELTKEALKQALDIRKFEIDMYWKRATYFWTIIGVIFAGYFLLMSKEILNSQPTLIFLLNCIGFIFSLSWYLVNRGSKFWQNNWERHVDLLEDQVMGPLYKTVIQNSNLKIHHFHKEYNYSVSKINQILSLIVTIIWALMGIFYIINYGFNFSIAKKLTYILKHNFHYTLKHENGYLLILIALCTIIASYLLHRYGKSDSVNQGVGTSEKSDSENKGFRKTKKSKFKIKASGESEIRQRENKVWKS</sequence>
<gene>
    <name evidence="3" type="ORF">BAVI_18522</name>
</gene>
<reference evidence="3 4" key="1">
    <citation type="journal article" date="2014" name="Environ. Microbiol.">
        <title>The nitrate-ammonifying and nosZ-carrying bacterium Bacillus vireti is a potent source and sink for nitric and nitrous oxide under high nitrate conditions.</title>
        <authorList>
            <person name="Mania D."/>
            <person name="Heylen K."/>
            <person name="van Spanning R.J."/>
            <person name="Frostegard A."/>
        </authorList>
    </citation>
    <scope>NUCLEOTIDE SEQUENCE [LARGE SCALE GENOMIC DNA]</scope>
    <source>
        <strain evidence="3 4">LMG 21834</strain>
    </source>
</reference>
<evidence type="ECO:0000313" key="3">
    <source>
        <dbReference type="EMBL" id="ETI67272.1"/>
    </source>
</evidence>
<feature type="region of interest" description="Disordered" evidence="1">
    <location>
        <begin position="245"/>
        <end position="290"/>
    </location>
</feature>
<feature type="transmembrane region" description="Helical" evidence="2">
    <location>
        <begin position="219"/>
        <end position="236"/>
    </location>
</feature>
<keyword evidence="2" id="KW-1133">Transmembrane helix</keyword>
<evidence type="ECO:0000313" key="4">
    <source>
        <dbReference type="Proteomes" id="UP000018877"/>
    </source>
</evidence>
<feature type="region of interest" description="Disordered" evidence="1">
    <location>
        <begin position="17"/>
        <end position="45"/>
    </location>
</feature>
<keyword evidence="2" id="KW-0472">Membrane</keyword>
<name>A0AB94IJU8_9BACI</name>
<comment type="caution">
    <text evidence="3">The sequence shown here is derived from an EMBL/GenBank/DDBJ whole genome shotgun (WGS) entry which is preliminary data.</text>
</comment>
<evidence type="ECO:0000256" key="1">
    <source>
        <dbReference type="SAM" id="MobiDB-lite"/>
    </source>
</evidence>
<evidence type="ECO:0000256" key="2">
    <source>
        <dbReference type="SAM" id="Phobius"/>
    </source>
</evidence>
<feature type="compositionally biased region" description="Basic residues" evidence="1">
    <location>
        <begin position="262"/>
        <end position="272"/>
    </location>
</feature>
<feature type="transmembrane region" description="Helical" evidence="2">
    <location>
        <begin position="99"/>
        <end position="117"/>
    </location>
</feature>
<accession>A0AB94IJU8</accession>
<dbReference type="EMBL" id="ALAN01000101">
    <property type="protein sequence ID" value="ETI67272.1"/>
    <property type="molecule type" value="Genomic_DNA"/>
</dbReference>